<evidence type="ECO:0000313" key="2">
    <source>
        <dbReference type="EMBL" id="GAA2086293.1"/>
    </source>
</evidence>
<dbReference type="Proteomes" id="UP001500016">
    <property type="component" value="Unassembled WGS sequence"/>
</dbReference>
<protein>
    <submittedName>
        <fullName evidence="2">Uncharacterized protein</fullName>
    </submittedName>
</protein>
<accession>A0ABP5HT67</accession>
<name>A0ABP5HT67_9ACTN</name>
<feature type="region of interest" description="Disordered" evidence="1">
    <location>
        <begin position="51"/>
        <end position="86"/>
    </location>
</feature>
<gene>
    <name evidence="2" type="ORF">GCM10009801_48640</name>
</gene>
<evidence type="ECO:0000313" key="3">
    <source>
        <dbReference type="Proteomes" id="UP001500016"/>
    </source>
</evidence>
<feature type="compositionally biased region" description="Polar residues" evidence="1">
    <location>
        <begin position="61"/>
        <end position="70"/>
    </location>
</feature>
<dbReference type="EMBL" id="BAAAPE010000013">
    <property type="protein sequence ID" value="GAA2086293.1"/>
    <property type="molecule type" value="Genomic_DNA"/>
</dbReference>
<feature type="compositionally biased region" description="Low complexity" evidence="1">
    <location>
        <begin position="24"/>
        <end position="34"/>
    </location>
</feature>
<feature type="region of interest" description="Disordered" evidence="1">
    <location>
        <begin position="15"/>
        <end position="35"/>
    </location>
</feature>
<evidence type="ECO:0000256" key="1">
    <source>
        <dbReference type="SAM" id="MobiDB-lite"/>
    </source>
</evidence>
<reference evidence="3" key="1">
    <citation type="journal article" date="2019" name="Int. J. Syst. Evol. Microbiol.">
        <title>The Global Catalogue of Microorganisms (GCM) 10K type strain sequencing project: providing services to taxonomists for standard genome sequencing and annotation.</title>
        <authorList>
            <consortium name="The Broad Institute Genomics Platform"/>
            <consortium name="The Broad Institute Genome Sequencing Center for Infectious Disease"/>
            <person name="Wu L."/>
            <person name="Ma J."/>
        </authorList>
    </citation>
    <scope>NUCLEOTIDE SEQUENCE [LARGE SCALE GENOMIC DNA]</scope>
    <source>
        <strain evidence="3">JCM 15478</strain>
    </source>
</reference>
<keyword evidence="3" id="KW-1185">Reference proteome</keyword>
<sequence length="86" mass="8451">MPVPAMPIVTALRSTHPAVPDPAPAGADPSGAPATHITLITGYGVSASAAPYAAHRPARSQKSTRGSLRSSGIPASDGALPDASTP</sequence>
<proteinExistence type="predicted"/>
<organism evidence="2 3">
    <name type="scientific">Streptomyces albiaxialis</name>
    <dbReference type="NCBI Taxonomy" id="329523"/>
    <lineage>
        <taxon>Bacteria</taxon>
        <taxon>Bacillati</taxon>
        <taxon>Actinomycetota</taxon>
        <taxon>Actinomycetes</taxon>
        <taxon>Kitasatosporales</taxon>
        <taxon>Streptomycetaceae</taxon>
        <taxon>Streptomyces</taxon>
    </lineage>
</organism>
<comment type="caution">
    <text evidence="2">The sequence shown here is derived from an EMBL/GenBank/DDBJ whole genome shotgun (WGS) entry which is preliminary data.</text>
</comment>